<dbReference type="OrthoDB" id="9802649at2"/>
<feature type="domain" description="Glycosyltransferase 2-like" evidence="4">
    <location>
        <begin position="6"/>
        <end position="171"/>
    </location>
</feature>
<dbReference type="SUPFAM" id="SSF53448">
    <property type="entry name" value="Nucleotide-diphospho-sugar transferases"/>
    <property type="match status" value="1"/>
</dbReference>
<evidence type="ECO:0000313" key="6">
    <source>
        <dbReference type="Proteomes" id="UP000078410"/>
    </source>
</evidence>
<keyword evidence="3 5" id="KW-0808">Transferase</keyword>
<protein>
    <submittedName>
        <fullName evidence="5">Glycosyltransferase</fullName>
        <ecNumber evidence="5">2.4.1.-</ecNumber>
    </submittedName>
</protein>
<dbReference type="PATRIC" id="fig|1354251.4.peg.3693"/>
<comment type="similarity">
    <text evidence="1">Belongs to the glycosyltransferase 2 family.</text>
</comment>
<reference evidence="5 6" key="1">
    <citation type="submission" date="2016-04" db="EMBL/GenBank/DDBJ databases">
        <title>ATOL: Assembling a taxonomically balanced genome-scale reconstruction of the evolutionary history of the Enterobacteriaceae.</title>
        <authorList>
            <person name="Plunkett G.III."/>
            <person name="Neeno-Eckwall E.C."/>
            <person name="Glasner J.D."/>
            <person name="Perna N.T."/>
        </authorList>
    </citation>
    <scope>NUCLEOTIDE SEQUENCE [LARGE SCALE GENOMIC DNA]</scope>
    <source>
        <strain evidence="5 6">ATCC 51605</strain>
    </source>
</reference>
<comment type="caution">
    <text evidence="5">The sequence shown here is derived from an EMBL/GenBank/DDBJ whole genome shotgun (WGS) entry which is preliminary data.</text>
</comment>
<dbReference type="PANTHER" id="PTHR43685">
    <property type="entry name" value="GLYCOSYLTRANSFERASE"/>
    <property type="match status" value="1"/>
</dbReference>
<dbReference type="EMBL" id="LXER01000032">
    <property type="protein sequence ID" value="OAT28944.1"/>
    <property type="molecule type" value="Genomic_DNA"/>
</dbReference>
<dbReference type="AlphaFoldDB" id="A0A1B7IHP4"/>
<dbReference type="PANTHER" id="PTHR43685:SF5">
    <property type="entry name" value="GLYCOSYLTRANSFERASE EPSE-RELATED"/>
    <property type="match status" value="1"/>
</dbReference>
<evidence type="ECO:0000256" key="3">
    <source>
        <dbReference type="ARBA" id="ARBA00022679"/>
    </source>
</evidence>
<evidence type="ECO:0000256" key="1">
    <source>
        <dbReference type="ARBA" id="ARBA00006739"/>
    </source>
</evidence>
<keyword evidence="6" id="KW-1185">Reference proteome</keyword>
<evidence type="ECO:0000259" key="4">
    <source>
        <dbReference type="Pfam" id="PF00535"/>
    </source>
</evidence>
<sequence>MKNKISVIMSLYKNDTPEYATAAIESLLSQDVYCDILIYRDGKVSDALQAVLDDYSKNTRCKIFEFDENKGLATALNYLIERCLEGGYKFIARMDSDDISHPDRLLKQMNYMKTCSDIDVLGTSCHEFGANFALDQKHLPLCHNDLLKFSIIRCPFIHPSVMFRRKVFEKGFRYPVDTTLTEDMALWFYLLHNGFRFANIKDVLLDYRLDEDTVHRRKGLSKALSEIKLRSKYMWMLKQTSVRNILLIYSRIVFHLMPANLLRIAYKWAR</sequence>
<dbReference type="Gene3D" id="3.90.550.10">
    <property type="entry name" value="Spore Coat Polysaccharide Biosynthesis Protein SpsA, Chain A"/>
    <property type="match status" value="1"/>
</dbReference>
<organism evidence="5 6">
    <name type="scientific">Buttiauxella brennerae ATCC 51605</name>
    <dbReference type="NCBI Taxonomy" id="1354251"/>
    <lineage>
        <taxon>Bacteria</taxon>
        <taxon>Pseudomonadati</taxon>
        <taxon>Pseudomonadota</taxon>
        <taxon>Gammaproteobacteria</taxon>
        <taxon>Enterobacterales</taxon>
        <taxon>Enterobacteriaceae</taxon>
        <taxon>Buttiauxella</taxon>
    </lineage>
</organism>
<accession>A0A1B7IHP4</accession>
<dbReference type="GO" id="GO:0016757">
    <property type="term" value="F:glycosyltransferase activity"/>
    <property type="evidence" value="ECO:0007669"/>
    <property type="project" value="UniProtKB-KW"/>
</dbReference>
<keyword evidence="2 5" id="KW-0328">Glycosyltransferase</keyword>
<dbReference type="InterPro" id="IPR029044">
    <property type="entry name" value="Nucleotide-diphossugar_trans"/>
</dbReference>
<dbReference type="Pfam" id="PF00535">
    <property type="entry name" value="Glycos_transf_2"/>
    <property type="match status" value="1"/>
</dbReference>
<gene>
    <name evidence="5" type="ORF">M975_3591</name>
</gene>
<proteinExistence type="inferred from homology"/>
<dbReference type="EC" id="2.4.1.-" evidence="5"/>
<dbReference type="InterPro" id="IPR001173">
    <property type="entry name" value="Glyco_trans_2-like"/>
</dbReference>
<dbReference type="InterPro" id="IPR050834">
    <property type="entry name" value="Glycosyltransf_2"/>
</dbReference>
<name>A0A1B7IHP4_9ENTR</name>
<evidence type="ECO:0000256" key="2">
    <source>
        <dbReference type="ARBA" id="ARBA00022676"/>
    </source>
</evidence>
<evidence type="ECO:0000313" key="5">
    <source>
        <dbReference type="EMBL" id="OAT28944.1"/>
    </source>
</evidence>
<dbReference type="RefSeq" id="WP_064561263.1">
    <property type="nucleotide sequence ID" value="NZ_LXER01000032.1"/>
</dbReference>
<dbReference type="Proteomes" id="UP000078410">
    <property type="component" value="Unassembled WGS sequence"/>
</dbReference>